<dbReference type="RefSeq" id="WP_083996250.1">
    <property type="nucleotide sequence ID" value="NZ_LDZY01000013.1"/>
</dbReference>
<dbReference type="PATRIC" id="fig|476652.3.peg.3698"/>
<dbReference type="PANTHER" id="PTHR40446:SF2">
    <property type="entry name" value="N-ACETYLGLUCOSAMINE-1-PHOSPHODIESTER ALPHA-N-ACETYLGLUCOSAMINIDASE"/>
    <property type="match status" value="1"/>
</dbReference>
<evidence type="ECO:0000256" key="1">
    <source>
        <dbReference type="SAM" id="Phobius"/>
    </source>
</evidence>
<protein>
    <recommendedName>
        <fullName evidence="2">Phosphodiester glycosidase domain-containing protein</fullName>
    </recommendedName>
</protein>
<dbReference type="PANTHER" id="PTHR40446">
    <property type="entry name" value="N-ACETYLGLUCOSAMINE-1-PHOSPHODIESTER ALPHA-N-ACETYLGLUCOSAMINIDASE"/>
    <property type="match status" value="1"/>
</dbReference>
<dbReference type="Proteomes" id="UP000036356">
    <property type="component" value="Unassembled WGS sequence"/>
</dbReference>
<sequence length="323" mass="35218">MWKKRKIRLTKIVGFIIFNVLFTVLLAPFITFWGPFEATKTIAVGSVLTSRHPQVVKAFLSDQEISDIVNNYNNSNLNSNTPVQSAVTDTSAGITIETITGKTFKGKVMLIKDPKRIKVAVTKDLGVKGERVSDFVKDTGAVAGINGGGFCDPNGAGNGGFPDGLTVHKGEIVQNNIGSNSTDIVALDKEGKLIVGQIMADEVKKKNIQEAVFFWPPLIQDGKRCEFKDSEWGIGPRTAIGQKEDGTIILVVIDGRQPLWSLGAKMSDLYNLFRDYGAVNAANLDGGSSSELFYNGKVLNKLWDWAGERYLPTAFVVMPKDSK</sequence>
<feature type="transmembrane region" description="Helical" evidence="1">
    <location>
        <begin position="12"/>
        <end position="33"/>
    </location>
</feature>
<dbReference type="InterPro" id="IPR018711">
    <property type="entry name" value="NAGPA"/>
</dbReference>
<gene>
    <name evidence="3" type="ORF">DEAC_c35050</name>
</gene>
<evidence type="ECO:0000313" key="4">
    <source>
        <dbReference type="Proteomes" id="UP000036356"/>
    </source>
</evidence>
<comment type="caution">
    <text evidence="3">The sequence shown here is derived from an EMBL/GenBank/DDBJ whole genome shotgun (WGS) entry which is preliminary data.</text>
</comment>
<dbReference type="AlphaFoldDB" id="A0A0J1FM48"/>
<feature type="domain" description="Phosphodiester glycosidase" evidence="2">
    <location>
        <begin position="140"/>
        <end position="318"/>
    </location>
</feature>
<keyword evidence="4" id="KW-1185">Reference proteome</keyword>
<dbReference type="STRING" id="476652.DEAC_c35050"/>
<keyword evidence="1" id="KW-0472">Membrane</keyword>
<keyword evidence="1" id="KW-0812">Transmembrane</keyword>
<evidence type="ECO:0000259" key="2">
    <source>
        <dbReference type="Pfam" id="PF09992"/>
    </source>
</evidence>
<keyword evidence="1" id="KW-1133">Transmembrane helix</keyword>
<dbReference type="EMBL" id="LDZY01000013">
    <property type="protein sequence ID" value="KLU64559.1"/>
    <property type="molecule type" value="Genomic_DNA"/>
</dbReference>
<accession>A0A0J1FM48</accession>
<dbReference type="Pfam" id="PF09992">
    <property type="entry name" value="NAGPA"/>
    <property type="match status" value="1"/>
</dbReference>
<name>A0A0J1FM48_9FIRM</name>
<reference evidence="3 4" key="1">
    <citation type="submission" date="2015-06" db="EMBL/GenBank/DDBJ databases">
        <title>Draft genome of the moderately acidophilic sulfate reducer Candidatus Desulfosporosinus acididurans strain M1.</title>
        <authorList>
            <person name="Poehlein A."/>
            <person name="Petzsch P."/>
            <person name="Johnson B.D."/>
            <person name="Schloemann M."/>
            <person name="Daniel R."/>
            <person name="Muehling M."/>
        </authorList>
    </citation>
    <scope>NUCLEOTIDE SEQUENCE [LARGE SCALE GENOMIC DNA]</scope>
    <source>
        <strain evidence="3 4">M1</strain>
    </source>
</reference>
<organism evidence="3 4">
    <name type="scientific">Desulfosporosinus acididurans</name>
    <dbReference type="NCBI Taxonomy" id="476652"/>
    <lineage>
        <taxon>Bacteria</taxon>
        <taxon>Bacillati</taxon>
        <taxon>Bacillota</taxon>
        <taxon>Clostridia</taxon>
        <taxon>Eubacteriales</taxon>
        <taxon>Desulfitobacteriaceae</taxon>
        <taxon>Desulfosporosinus</taxon>
    </lineage>
</organism>
<evidence type="ECO:0000313" key="3">
    <source>
        <dbReference type="EMBL" id="KLU64559.1"/>
    </source>
</evidence>
<proteinExistence type="predicted"/>